<gene>
    <name evidence="2" type="ORF">GCM10009838_45390</name>
</gene>
<feature type="transmembrane region" description="Helical" evidence="1">
    <location>
        <begin position="367"/>
        <end position="390"/>
    </location>
</feature>
<proteinExistence type="predicted"/>
<sequence>MSEIAVKRLDQDAGDAPDGEAAATGPTLVHRAITLIAASGVFWAVFQIFPFQSAVPATGVYVALGAVAALGVAVTSMAAKDVRTLNRANHILVATAAFGIICYAVGIIVSGISYGTDEEIFVQWSAHLLGQGKNPYGADLTPAFHHYAMSSQFYTKLLDGTYTHGLDYPAVPVLLSWAGNSVLHDYHTVAFVCSGALVAALLVAYKLLPRDYRGVATIICVGYPILMDHARGGIVGIIMLPFLMVAVAGWERIGRGGRLDRRAWIAAVCFGFALSVQQLSWMLAPFFVTAIFLVRWPELGAKAALRVTALFSVISVATMLVINSPFIIWNPGSWLAGVTEPLRQKAIAEGEGLVDIPISLHFGTGDLGMYSLGGAAVYAGFFVIFVLYFDKFRPAWVVAPAMALVFQGRPLIEYFAIPALVWAVVLLTADKDQEDSPRPWPLLAARRRLWISGAALLPATGLWVLGLTSPQPLSLKIVKVATNGPLNQIDQITVQVKNKTGDAINPHFMMTNGYSTSFWNEVSGPEKVPAHGSAEFVISTPGMGSSPGVGGDFTLAAVSDVPASVSYAPKTAIARYSTSFLDDLGRKYAAGDTAVVDVQLRDRHSRPSKTKGVQVMLNQVDFSASGITGSNLSINGGPAGNPAIALTDSEGVAHFLVKKGNDNPTGLVHLQAWIRQSGSIPTYGYSAFLTQQWP</sequence>
<feature type="transmembrane region" description="Helical" evidence="1">
    <location>
        <begin position="307"/>
        <end position="329"/>
    </location>
</feature>
<feature type="transmembrane region" description="Helical" evidence="1">
    <location>
        <begin position="186"/>
        <end position="208"/>
    </location>
</feature>
<keyword evidence="1" id="KW-0472">Membrane</keyword>
<feature type="transmembrane region" description="Helical" evidence="1">
    <location>
        <begin position="32"/>
        <end position="52"/>
    </location>
</feature>
<feature type="transmembrane region" description="Helical" evidence="1">
    <location>
        <begin position="58"/>
        <end position="79"/>
    </location>
</feature>
<keyword evidence="1" id="KW-0812">Transmembrane</keyword>
<dbReference type="EMBL" id="BAAAQM010000026">
    <property type="protein sequence ID" value="GAA1979331.1"/>
    <property type="molecule type" value="Genomic_DNA"/>
</dbReference>
<comment type="caution">
    <text evidence="2">The sequence shown here is derived from an EMBL/GenBank/DDBJ whole genome shotgun (WGS) entry which is preliminary data.</text>
</comment>
<evidence type="ECO:0000313" key="3">
    <source>
        <dbReference type="Proteomes" id="UP001499854"/>
    </source>
</evidence>
<keyword evidence="3" id="KW-1185">Reference proteome</keyword>
<feature type="transmembrane region" description="Helical" evidence="1">
    <location>
        <begin position="411"/>
        <end position="429"/>
    </location>
</feature>
<feature type="transmembrane region" description="Helical" evidence="1">
    <location>
        <begin position="91"/>
        <end position="114"/>
    </location>
</feature>
<dbReference type="RefSeq" id="WP_344659098.1">
    <property type="nucleotide sequence ID" value="NZ_BAAAQM010000026.1"/>
</dbReference>
<protein>
    <recommendedName>
        <fullName evidence="4">Integral membrane protein</fullName>
    </recommendedName>
</protein>
<evidence type="ECO:0008006" key="4">
    <source>
        <dbReference type="Google" id="ProtNLM"/>
    </source>
</evidence>
<feature type="transmembrane region" description="Helical" evidence="1">
    <location>
        <begin position="449"/>
        <end position="467"/>
    </location>
</feature>
<feature type="transmembrane region" description="Helical" evidence="1">
    <location>
        <begin position="262"/>
        <end position="295"/>
    </location>
</feature>
<organism evidence="2 3">
    <name type="scientific">Catenulispora subtropica</name>
    <dbReference type="NCBI Taxonomy" id="450798"/>
    <lineage>
        <taxon>Bacteria</taxon>
        <taxon>Bacillati</taxon>
        <taxon>Actinomycetota</taxon>
        <taxon>Actinomycetes</taxon>
        <taxon>Catenulisporales</taxon>
        <taxon>Catenulisporaceae</taxon>
        <taxon>Catenulispora</taxon>
    </lineage>
</organism>
<evidence type="ECO:0000313" key="2">
    <source>
        <dbReference type="EMBL" id="GAA1979331.1"/>
    </source>
</evidence>
<feature type="transmembrane region" description="Helical" evidence="1">
    <location>
        <begin position="229"/>
        <end position="250"/>
    </location>
</feature>
<evidence type="ECO:0000256" key="1">
    <source>
        <dbReference type="SAM" id="Phobius"/>
    </source>
</evidence>
<accession>A0ABP5DHB3</accession>
<name>A0ABP5DHB3_9ACTN</name>
<dbReference type="Proteomes" id="UP001499854">
    <property type="component" value="Unassembled WGS sequence"/>
</dbReference>
<keyword evidence="1" id="KW-1133">Transmembrane helix</keyword>
<reference evidence="3" key="1">
    <citation type="journal article" date="2019" name="Int. J. Syst. Evol. Microbiol.">
        <title>The Global Catalogue of Microorganisms (GCM) 10K type strain sequencing project: providing services to taxonomists for standard genome sequencing and annotation.</title>
        <authorList>
            <consortium name="The Broad Institute Genomics Platform"/>
            <consortium name="The Broad Institute Genome Sequencing Center for Infectious Disease"/>
            <person name="Wu L."/>
            <person name="Ma J."/>
        </authorList>
    </citation>
    <scope>NUCLEOTIDE SEQUENCE [LARGE SCALE GENOMIC DNA]</scope>
    <source>
        <strain evidence="3">JCM 16013</strain>
    </source>
</reference>